<comment type="caution">
    <text evidence="1">The sequence shown here is derived from an EMBL/GenBank/DDBJ whole genome shotgun (WGS) entry which is preliminary data.</text>
</comment>
<keyword evidence="2" id="KW-1185">Reference proteome</keyword>
<organism evidence="1 2">
    <name type="scientific">Asanoa iriomotensis</name>
    <dbReference type="NCBI Taxonomy" id="234613"/>
    <lineage>
        <taxon>Bacteria</taxon>
        <taxon>Bacillati</taxon>
        <taxon>Actinomycetota</taxon>
        <taxon>Actinomycetes</taxon>
        <taxon>Micromonosporales</taxon>
        <taxon>Micromonosporaceae</taxon>
        <taxon>Asanoa</taxon>
    </lineage>
</organism>
<sequence length="241" mass="23406">MSLLHALADRVVTVRGSLPVAEVGVASGRLREATALLAATLEASSAVTAAPLLASAASHLDAACGALDRAGDELDRYLAAVGVAPSSSPVVTSGPCPWASRVDVLTGSVGAARPAVDRSLSVDLVLVAAVRAAVRGDRVGLRSALVVAPPSVGFALAARTAGLVGVASPSLVLSGALSRLPALLPGLPPAAAEALACRALRLPGPAVSAHAADASAVGVVLVSVVLGLTGALPESLVAGEA</sequence>
<accession>A0ABQ4BWP6</accession>
<protein>
    <submittedName>
        <fullName evidence="1">Uncharacterized protein</fullName>
    </submittedName>
</protein>
<gene>
    <name evidence="1" type="ORF">Air01nite_10470</name>
</gene>
<name>A0ABQ4BWP6_9ACTN</name>
<reference evidence="1 2" key="1">
    <citation type="submission" date="2021-01" db="EMBL/GenBank/DDBJ databases">
        <title>Whole genome shotgun sequence of Asanoa iriomotensis NBRC 100142.</title>
        <authorList>
            <person name="Komaki H."/>
            <person name="Tamura T."/>
        </authorList>
    </citation>
    <scope>NUCLEOTIDE SEQUENCE [LARGE SCALE GENOMIC DNA]</scope>
    <source>
        <strain evidence="1 2">NBRC 100142</strain>
    </source>
</reference>
<evidence type="ECO:0000313" key="1">
    <source>
        <dbReference type="EMBL" id="GIF54952.1"/>
    </source>
</evidence>
<proteinExistence type="predicted"/>
<dbReference type="Proteomes" id="UP000624325">
    <property type="component" value="Unassembled WGS sequence"/>
</dbReference>
<evidence type="ECO:0000313" key="2">
    <source>
        <dbReference type="Proteomes" id="UP000624325"/>
    </source>
</evidence>
<dbReference type="EMBL" id="BONC01000004">
    <property type="protein sequence ID" value="GIF54952.1"/>
    <property type="molecule type" value="Genomic_DNA"/>
</dbReference>